<comment type="caution">
    <text evidence="5">The sequence shown here is derived from an EMBL/GenBank/DDBJ whole genome shotgun (WGS) entry which is preliminary data.</text>
</comment>
<feature type="chain" id="PRO_5045989852" description="Yeast cell wall synthesis Kre9/Knh1-like N-terminal domain-containing protein" evidence="3">
    <location>
        <begin position="23"/>
        <end position="271"/>
    </location>
</feature>
<feature type="domain" description="Yeast cell wall synthesis Kre9/Knh1-like N-terminal" evidence="4">
    <location>
        <begin position="30"/>
        <end position="118"/>
    </location>
</feature>
<dbReference type="Pfam" id="PF10342">
    <property type="entry name" value="Kre9_KNH"/>
    <property type="match status" value="1"/>
</dbReference>
<feature type="region of interest" description="Disordered" evidence="2">
    <location>
        <begin position="122"/>
        <end position="177"/>
    </location>
</feature>
<feature type="region of interest" description="Disordered" evidence="2">
    <location>
        <begin position="204"/>
        <end position="247"/>
    </location>
</feature>
<dbReference type="InterPro" id="IPR052982">
    <property type="entry name" value="SRP1/TIP1-like"/>
</dbReference>
<dbReference type="PANTHER" id="PTHR40633:SF1">
    <property type="entry name" value="GPI ANCHORED SERINE-THREONINE RICH PROTEIN (AFU_ORTHOLOGUE AFUA_1G03630)"/>
    <property type="match status" value="1"/>
</dbReference>
<evidence type="ECO:0000313" key="6">
    <source>
        <dbReference type="Proteomes" id="UP001479436"/>
    </source>
</evidence>
<evidence type="ECO:0000256" key="1">
    <source>
        <dbReference type="ARBA" id="ARBA00022729"/>
    </source>
</evidence>
<evidence type="ECO:0000256" key="2">
    <source>
        <dbReference type="SAM" id="MobiDB-lite"/>
    </source>
</evidence>
<accession>A0ABR2X386</accession>
<evidence type="ECO:0000256" key="3">
    <source>
        <dbReference type="SAM" id="SignalP"/>
    </source>
</evidence>
<sequence>MQLSSLATLLTVVSSIATYVDASPAISSPLGAQWKAGTTNIITWYDNQDGMPYPDKVDLALVQGKASSLQQMGNIATGVDTASGQFKWDIPVSQASGKDYAIQIGISPNITYSPYFEILSDNEESSESVPESTSTSTSISTSTSTSTSTTSSSSSTNSDNSTSEISSSTTAIDSSSISEATSAASTEATSAKSTSSVAESTFIASSTSESTPTPASTSEITSVAQTSSSSSITPDPLQPSHTPTDISGSPAIGISFISTLMVVGCVITQLI</sequence>
<gene>
    <name evidence="5" type="ORF">K7432_001275</name>
</gene>
<protein>
    <recommendedName>
        <fullName evidence="4">Yeast cell wall synthesis Kre9/Knh1-like N-terminal domain-containing protein</fullName>
    </recommendedName>
</protein>
<keyword evidence="1 3" id="KW-0732">Signal</keyword>
<proteinExistence type="predicted"/>
<reference evidence="5 6" key="1">
    <citation type="submission" date="2023-04" db="EMBL/GenBank/DDBJ databases">
        <title>Genome of Basidiobolus ranarum AG-B5.</title>
        <authorList>
            <person name="Stajich J.E."/>
            <person name="Carter-House D."/>
            <person name="Gryganskyi A."/>
        </authorList>
    </citation>
    <scope>NUCLEOTIDE SEQUENCE [LARGE SCALE GENOMIC DNA]</scope>
    <source>
        <strain evidence="5 6">AG-B5</strain>
    </source>
</reference>
<dbReference type="EMBL" id="JASJQH010000027">
    <property type="protein sequence ID" value="KAK9768253.1"/>
    <property type="molecule type" value="Genomic_DNA"/>
</dbReference>
<evidence type="ECO:0000313" key="5">
    <source>
        <dbReference type="EMBL" id="KAK9768253.1"/>
    </source>
</evidence>
<evidence type="ECO:0000259" key="4">
    <source>
        <dbReference type="Pfam" id="PF10342"/>
    </source>
</evidence>
<name>A0ABR2X386_9FUNG</name>
<organism evidence="5 6">
    <name type="scientific">Basidiobolus ranarum</name>
    <dbReference type="NCBI Taxonomy" id="34480"/>
    <lineage>
        <taxon>Eukaryota</taxon>
        <taxon>Fungi</taxon>
        <taxon>Fungi incertae sedis</taxon>
        <taxon>Zoopagomycota</taxon>
        <taxon>Entomophthoromycotina</taxon>
        <taxon>Basidiobolomycetes</taxon>
        <taxon>Basidiobolales</taxon>
        <taxon>Basidiobolaceae</taxon>
        <taxon>Basidiobolus</taxon>
    </lineage>
</organism>
<feature type="compositionally biased region" description="Low complexity" evidence="2">
    <location>
        <begin position="127"/>
        <end position="177"/>
    </location>
</feature>
<keyword evidence="6" id="KW-1185">Reference proteome</keyword>
<dbReference type="InterPro" id="IPR018466">
    <property type="entry name" value="Kre9/Knh1-like_N"/>
</dbReference>
<feature type="signal peptide" evidence="3">
    <location>
        <begin position="1"/>
        <end position="22"/>
    </location>
</feature>
<feature type="compositionally biased region" description="Low complexity" evidence="2">
    <location>
        <begin position="204"/>
        <end position="231"/>
    </location>
</feature>
<dbReference type="Proteomes" id="UP001479436">
    <property type="component" value="Unassembled WGS sequence"/>
</dbReference>
<dbReference type="PANTHER" id="PTHR40633">
    <property type="entry name" value="MATRIX PROTEIN, PUTATIVE (AFU_ORTHOLOGUE AFUA_8G05410)-RELATED"/>
    <property type="match status" value="1"/>
</dbReference>